<keyword evidence="3" id="KW-1185">Reference proteome</keyword>
<name>A0AAD7GEN7_MYCRO</name>
<reference evidence="2" key="1">
    <citation type="submission" date="2023-03" db="EMBL/GenBank/DDBJ databases">
        <title>Massive genome expansion in bonnet fungi (Mycena s.s.) driven by repeated elements and novel gene families across ecological guilds.</title>
        <authorList>
            <consortium name="Lawrence Berkeley National Laboratory"/>
            <person name="Harder C.B."/>
            <person name="Miyauchi S."/>
            <person name="Viragh M."/>
            <person name="Kuo A."/>
            <person name="Thoen E."/>
            <person name="Andreopoulos B."/>
            <person name="Lu D."/>
            <person name="Skrede I."/>
            <person name="Drula E."/>
            <person name="Henrissat B."/>
            <person name="Morin E."/>
            <person name="Kohler A."/>
            <person name="Barry K."/>
            <person name="LaButti K."/>
            <person name="Morin E."/>
            <person name="Salamov A."/>
            <person name="Lipzen A."/>
            <person name="Mereny Z."/>
            <person name="Hegedus B."/>
            <person name="Baldrian P."/>
            <person name="Stursova M."/>
            <person name="Weitz H."/>
            <person name="Taylor A."/>
            <person name="Grigoriev I.V."/>
            <person name="Nagy L.G."/>
            <person name="Martin F."/>
            <person name="Kauserud H."/>
        </authorList>
    </citation>
    <scope>NUCLEOTIDE SEQUENCE</scope>
    <source>
        <strain evidence="2">CBHHK067</strain>
    </source>
</reference>
<sequence>MPEAAFCFPLLLCDLVLREGTFGGIGESEAKLFSLFGTTGGAGSIAGKSFSSSESSITITSWSNGLEERKDGAQDDGIDEARLLGREPTRENGECTLEGARELTKDVAREGARELKSCMCELIPTDPSPIRSSLGWRGFIRIPKTEGNIRIVMLEVELATP</sequence>
<evidence type="ECO:0000256" key="1">
    <source>
        <dbReference type="SAM" id="SignalP"/>
    </source>
</evidence>
<evidence type="ECO:0000313" key="2">
    <source>
        <dbReference type="EMBL" id="KAJ7691421.1"/>
    </source>
</evidence>
<dbReference type="EMBL" id="JARKIE010000058">
    <property type="protein sequence ID" value="KAJ7691421.1"/>
    <property type="molecule type" value="Genomic_DNA"/>
</dbReference>
<gene>
    <name evidence="2" type="ORF">B0H17DRAFT_1133730</name>
</gene>
<proteinExistence type="predicted"/>
<accession>A0AAD7GEN7</accession>
<feature type="chain" id="PRO_5042104901" evidence="1">
    <location>
        <begin position="19"/>
        <end position="161"/>
    </location>
</feature>
<dbReference type="AlphaFoldDB" id="A0AAD7GEN7"/>
<protein>
    <submittedName>
        <fullName evidence="2">Uncharacterized protein</fullName>
    </submittedName>
</protein>
<keyword evidence="1" id="KW-0732">Signal</keyword>
<dbReference type="Proteomes" id="UP001221757">
    <property type="component" value="Unassembled WGS sequence"/>
</dbReference>
<comment type="caution">
    <text evidence="2">The sequence shown here is derived from an EMBL/GenBank/DDBJ whole genome shotgun (WGS) entry which is preliminary data.</text>
</comment>
<feature type="signal peptide" evidence="1">
    <location>
        <begin position="1"/>
        <end position="18"/>
    </location>
</feature>
<evidence type="ECO:0000313" key="3">
    <source>
        <dbReference type="Proteomes" id="UP001221757"/>
    </source>
</evidence>
<organism evidence="2 3">
    <name type="scientific">Mycena rosella</name>
    <name type="common">Pink bonnet</name>
    <name type="synonym">Agaricus rosellus</name>
    <dbReference type="NCBI Taxonomy" id="1033263"/>
    <lineage>
        <taxon>Eukaryota</taxon>
        <taxon>Fungi</taxon>
        <taxon>Dikarya</taxon>
        <taxon>Basidiomycota</taxon>
        <taxon>Agaricomycotina</taxon>
        <taxon>Agaricomycetes</taxon>
        <taxon>Agaricomycetidae</taxon>
        <taxon>Agaricales</taxon>
        <taxon>Marasmiineae</taxon>
        <taxon>Mycenaceae</taxon>
        <taxon>Mycena</taxon>
    </lineage>
</organism>